<dbReference type="Proteomes" id="UP001442468">
    <property type="component" value="Unassembled WGS sequence"/>
</dbReference>
<protein>
    <submittedName>
        <fullName evidence="1">Uncharacterized protein</fullName>
    </submittedName>
</protein>
<evidence type="ECO:0000313" key="2">
    <source>
        <dbReference type="Proteomes" id="UP001442468"/>
    </source>
</evidence>
<dbReference type="RefSeq" id="WP_349760410.1">
    <property type="nucleotide sequence ID" value="NZ_JBEGCJ010000001.1"/>
</dbReference>
<name>A0ABV1NEJ5_9GAMM</name>
<evidence type="ECO:0000313" key="1">
    <source>
        <dbReference type="EMBL" id="MEQ6916164.1"/>
    </source>
</evidence>
<organism evidence="1 2">
    <name type="scientific">Halomonas aquatica</name>
    <dbReference type="NCBI Taxonomy" id="3151123"/>
    <lineage>
        <taxon>Bacteria</taxon>
        <taxon>Pseudomonadati</taxon>
        <taxon>Pseudomonadota</taxon>
        <taxon>Gammaproteobacteria</taxon>
        <taxon>Oceanospirillales</taxon>
        <taxon>Halomonadaceae</taxon>
        <taxon>Halomonas</taxon>
    </lineage>
</organism>
<reference evidence="1 2" key="1">
    <citation type="submission" date="2024-05" db="EMBL/GenBank/DDBJ databases">
        <title>Halomonas sp. SSM6 16S ribosomal RNA gene Genome sequencing and assembly.</title>
        <authorList>
            <person name="Yook S."/>
        </authorList>
    </citation>
    <scope>NUCLEOTIDE SEQUENCE [LARGE SCALE GENOMIC DNA]</scope>
    <source>
        <strain evidence="1 2">SSM6</strain>
    </source>
</reference>
<sequence>MSDDAVVTHVRDRVDRYLPVSDIEHVRQESRVMERLLSPHARS</sequence>
<gene>
    <name evidence="1" type="ORF">ABE960_01295</name>
</gene>
<keyword evidence="2" id="KW-1185">Reference proteome</keyword>
<comment type="caution">
    <text evidence="1">The sequence shown here is derived from an EMBL/GenBank/DDBJ whole genome shotgun (WGS) entry which is preliminary data.</text>
</comment>
<dbReference type="EMBL" id="JBEGCJ010000001">
    <property type="protein sequence ID" value="MEQ6916164.1"/>
    <property type="molecule type" value="Genomic_DNA"/>
</dbReference>
<proteinExistence type="predicted"/>
<accession>A0ABV1NEJ5</accession>